<dbReference type="Pfam" id="PF19571">
    <property type="entry name" value="ACT_8"/>
    <property type="match status" value="1"/>
</dbReference>
<dbReference type="SUPFAM" id="SSF55021">
    <property type="entry name" value="ACT-like"/>
    <property type="match status" value="1"/>
</dbReference>
<dbReference type="PANTHER" id="PTHR40099">
    <property type="entry name" value="ACETOLACTATE SYNTHASE, SMALL SUBUNIT"/>
    <property type="match status" value="1"/>
</dbReference>
<feature type="domain" description="ACT" evidence="1">
    <location>
        <begin position="24"/>
        <end position="162"/>
    </location>
</feature>
<dbReference type="KEGG" id="plon:Pla110_46130"/>
<dbReference type="InterPro" id="IPR045739">
    <property type="entry name" value="ACT_dom_pair"/>
</dbReference>
<evidence type="ECO:0000313" key="2">
    <source>
        <dbReference type="EMBL" id="QDU82850.1"/>
    </source>
</evidence>
<dbReference type="EMBL" id="CP036281">
    <property type="protein sequence ID" value="QDU82850.1"/>
    <property type="molecule type" value="Genomic_DNA"/>
</dbReference>
<accession>A0A518CUD6</accession>
<dbReference type="Proteomes" id="UP000317178">
    <property type="component" value="Chromosome"/>
</dbReference>
<sequence>MSTNYGEQIPSDPMTMRGRDWPCLRQFCVFLENKVGLLNDLMRHLEKHDLQVMALSIADSVDFALARIIMSEFDRSKELLELTNFTIFENDIIGVELPDEDQPYVHICNALLQAEVNINYTYPLMYRRQGLGGVAIHTEDIDEGIRALKRGGLKLITEKDLLEDDRFFLG</sequence>
<protein>
    <recommendedName>
        <fullName evidence="1">ACT domain-containing protein</fullName>
    </recommendedName>
</protein>
<dbReference type="InterPro" id="IPR045865">
    <property type="entry name" value="ACT-like_dom_sf"/>
</dbReference>
<organism evidence="2 3">
    <name type="scientific">Polystyrenella longa</name>
    <dbReference type="NCBI Taxonomy" id="2528007"/>
    <lineage>
        <taxon>Bacteria</taxon>
        <taxon>Pseudomonadati</taxon>
        <taxon>Planctomycetota</taxon>
        <taxon>Planctomycetia</taxon>
        <taxon>Planctomycetales</taxon>
        <taxon>Planctomycetaceae</taxon>
        <taxon>Polystyrenella</taxon>
    </lineage>
</organism>
<evidence type="ECO:0000313" key="3">
    <source>
        <dbReference type="Proteomes" id="UP000317178"/>
    </source>
</evidence>
<name>A0A518CUD6_9PLAN</name>
<dbReference type="AlphaFoldDB" id="A0A518CUD6"/>
<gene>
    <name evidence="2" type="ORF">Pla110_46130</name>
</gene>
<dbReference type="Gene3D" id="3.30.2130.10">
    <property type="entry name" value="VC0802-like"/>
    <property type="match status" value="1"/>
</dbReference>
<dbReference type="PANTHER" id="PTHR40099:SF1">
    <property type="entry name" value="ACETOLACTATE SYNTHASE, SMALL SUBUNIT"/>
    <property type="match status" value="1"/>
</dbReference>
<evidence type="ECO:0000259" key="1">
    <source>
        <dbReference type="Pfam" id="PF19571"/>
    </source>
</evidence>
<dbReference type="RefSeq" id="WP_231742761.1">
    <property type="nucleotide sequence ID" value="NZ_CP036281.1"/>
</dbReference>
<keyword evidence="3" id="KW-1185">Reference proteome</keyword>
<reference evidence="2 3" key="1">
    <citation type="submission" date="2019-02" db="EMBL/GenBank/DDBJ databases">
        <title>Deep-cultivation of Planctomycetes and their phenomic and genomic characterization uncovers novel biology.</title>
        <authorList>
            <person name="Wiegand S."/>
            <person name="Jogler M."/>
            <person name="Boedeker C."/>
            <person name="Pinto D."/>
            <person name="Vollmers J."/>
            <person name="Rivas-Marin E."/>
            <person name="Kohn T."/>
            <person name="Peeters S.H."/>
            <person name="Heuer A."/>
            <person name="Rast P."/>
            <person name="Oberbeckmann S."/>
            <person name="Bunk B."/>
            <person name="Jeske O."/>
            <person name="Meyerdierks A."/>
            <person name="Storesund J.E."/>
            <person name="Kallscheuer N."/>
            <person name="Luecker S."/>
            <person name="Lage O.M."/>
            <person name="Pohl T."/>
            <person name="Merkel B.J."/>
            <person name="Hornburger P."/>
            <person name="Mueller R.-W."/>
            <person name="Bruemmer F."/>
            <person name="Labrenz M."/>
            <person name="Spormann A.M."/>
            <person name="Op den Camp H."/>
            <person name="Overmann J."/>
            <person name="Amann R."/>
            <person name="Jetten M.S.M."/>
            <person name="Mascher T."/>
            <person name="Medema M.H."/>
            <person name="Devos D.P."/>
            <person name="Kaster A.-K."/>
            <person name="Ovreas L."/>
            <person name="Rohde M."/>
            <person name="Galperin M.Y."/>
            <person name="Jogler C."/>
        </authorList>
    </citation>
    <scope>NUCLEOTIDE SEQUENCE [LARGE SCALE GENOMIC DNA]</scope>
    <source>
        <strain evidence="2 3">Pla110</strain>
    </source>
</reference>
<proteinExistence type="predicted"/>